<dbReference type="EMBL" id="BDQX01000225">
    <property type="protein sequence ID" value="GBG09337.1"/>
    <property type="molecule type" value="Genomic_DNA"/>
</dbReference>
<dbReference type="AlphaFoldDB" id="A0A2R5ERZ8"/>
<feature type="region of interest" description="Disordered" evidence="1">
    <location>
        <begin position="1"/>
        <end position="89"/>
    </location>
</feature>
<name>A0A2R5ERZ8_9BACL</name>
<evidence type="ECO:0000256" key="1">
    <source>
        <dbReference type="SAM" id="MobiDB-lite"/>
    </source>
</evidence>
<protein>
    <submittedName>
        <fullName evidence="2">Uncharacterized protein</fullName>
    </submittedName>
</protein>
<reference evidence="2 3" key="1">
    <citation type="submission" date="2017-08" db="EMBL/GenBank/DDBJ databases">
        <title>Substantial Increase in Enzyme Production by Combined Drug-Resistance Mutations in Paenibacillus agaridevorans.</title>
        <authorList>
            <person name="Tanaka Y."/>
            <person name="Funane K."/>
            <person name="Hosaka T."/>
            <person name="Shiwa Y."/>
            <person name="Fujita N."/>
            <person name="Miyazaki T."/>
            <person name="Yoshikawa H."/>
            <person name="Murakami K."/>
            <person name="Kasahara K."/>
            <person name="Inaoka T."/>
            <person name="Hiraga Y."/>
            <person name="Ochi K."/>
        </authorList>
    </citation>
    <scope>NUCLEOTIDE SEQUENCE [LARGE SCALE GENOMIC DNA]</scope>
    <source>
        <strain evidence="2 3">T-3040</strain>
    </source>
</reference>
<evidence type="ECO:0000313" key="2">
    <source>
        <dbReference type="EMBL" id="GBG09337.1"/>
    </source>
</evidence>
<sequence>MQSRAEQQRKLRRVNHPSMFERGHDYERTANDCKQPMGMQLCEHEKRRHAQDKKNHTSKPGEPECKSPSPCEYHGNRLPHPPGQKRADK</sequence>
<keyword evidence="3" id="KW-1185">Reference proteome</keyword>
<feature type="compositionally biased region" description="Basic and acidic residues" evidence="1">
    <location>
        <begin position="19"/>
        <end position="31"/>
    </location>
</feature>
<dbReference type="Proteomes" id="UP000245202">
    <property type="component" value="Unassembled WGS sequence"/>
</dbReference>
<comment type="caution">
    <text evidence="2">The sequence shown here is derived from an EMBL/GenBank/DDBJ whole genome shotgun (WGS) entry which is preliminary data.</text>
</comment>
<gene>
    <name evidence="2" type="ORF">PAT3040_03981</name>
</gene>
<feature type="compositionally biased region" description="Basic and acidic residues" evidence="1">
    <location>
        <begin position="52"/>
        <end position="65"/>
    </location>
</feature>
<organism evidence="2 3">
    <name type="scientific">Paenibacillus agaridevorans</name>
    <dbReference type="NCBI Taxonomy" id="171404"/>
    <lineage>
        <taxon>Bacteria</taxon>
        <taxon>Bacillati</taxon>
        <taxon>Bacillota</taxon>
        <taxon>Bacilli</taxon>
        <taxon>Bacillales</taxon>
        <taxon>Paenibacillaceae</taxon>
        <taxon>Paenibacillus</taxon>
    </lineage>
</organism>
<evidence type="ECO:0000313" key="3">
    <source>
        <dbReference type="Proteomes" id="UP000245202"/>
    </source>
</evidence>
<proteinExistence type="predicted"/>
<accession>A0A2R5ERZ8</accession>